<organism evidence="3 4">
    <name type="scientific">Rhizoctonia solani</name>
    <dbReference type="NCBI Taxonomy" id="456999"/>
    <lineage>
        <taxon>Eukaryota</taxon>
        <taxon>Fungi</taxon>
        <taxon>Dikarya</taxon>
        <taxon>Basidiomycota</taxon>
        <taxon>Agaricomycotina</taxon>
        <taxon>Agaricomycetes</taxon>
        <taxon>Cantharellales</taxon>
        <taxon>Ceratobasidiaceae</taxon>
        <taxon>Rhizoctonia</taxon>
    </lineage>
</organism>
<proteinExistence type="predicted"/>
<accession>A0A8H3ADY7</accession>
<evidence type="ECO:0000256" key="1">
    <source>
        <dbReference type="SAM" id="MobiDB-lite"/>
    </source>
</evidence>
<feature type="region of interest" description="Disordered" evidence="1">
    <location>
        <begin position="91"/>
        <end position="261"/>
    </location>
</feature>
<sequence length="572" mass="59704">MSQSKVTSGPLKSQEGTQIVGRFPLGDETWACVANFDKPLPSFNITAANLKYNSLSQLTNSNDVSVRIEGSTIEMWFGSENHIVGTLKNRVPQPISMSGQGSWKFESKNEPAKDPKSKPETGCPQGPGEVPMGPSTGTTGTGTRPTGPSTGTTGPSTGTTGTGTRPTGPSTGITGPATTGPATTGPATTGPATTGPATTGPATTGPATTGPATTGPATTGPATTGPATTGPATTGPATTGPATTGPSGTRPTYSSGTKFNSKVVGKTPGNLSFENVSHGHKVVTSVLLRCPGAFIERIGLNYSDGTMSGLNPVDNPHGHTSTFDLAKDEHIVGILLCAGDDMYGAQFITSTGRISPLFGLTGGLNANLGTPTLLWENNAVLGAFNGTTLHYIRIRQLWATWRQEMGLINVPRLFPGQYNGVATGYLFNEHEFLGDSERGYVSNVTAYTLPNGVLYGLQFTHSHKDGNFLRHSEGNLRGLSMGASRQDFKLDEDEYIVKVSGTIHGWIWGISFVTNKGRSSPMFGKSGVGTVFQDTPPKGIPIDKPIGLKYVIGKHITNNAVYGLLCVWGVIE</sequence>
<name>A0A8H3ADY7_9AGAM</name>
<dbReference type="Gene3D" id="2.100.10.30">
    <property type="entry name" value="Jacalin-like lectin domain"/>
    <property type="match status" value="2"/>
</dbReference>
<gene>
    <name evidence="3" type="ORF">RDB_LOCUS23130</name>
</gene>
<reference evidence="3" key="1">
    <citation type="submission" date="2021-01" db="EMBL/GenBank/DDBJ databases">
        <authorList>
            <person name="Kaushik A."/>
        </authorList>
    </citation>
    <scope>NUCLEOTIDE SEQUENCE</scope>
    <source>
        <strain evidence="3">AG4-R118</strain>
    </source>
</reference>
<dbReference type="PANTHER" id="PTHR21054">
    <property type="entry name" value="ZINC METALLOPROTEINASE-RELATED"/>
    <property type="match status" value="1"/>
</dbReference>
<dbReference type="Proteomes" id="UP000663888">
    <property type="component" value="Unassembled WGS sequence"/>
</dbReference>
<dbReference type="Pfam" id="PF01419">
    <property type="entry name" value="Jacalin"/>
    <property type="match status" value="1"/>
</dbReference>
<feature type="domain" description="Jacalin-type lectin" evidence="2">
    <location>
        <begin position="427"/>
        <end position="565"/>
    </location>
</feature>
<evidence type="ECO:0000313" key="4">
    <source>
        <dbReference type="Proteomes" id="UP000663888"/>
    </source>
</evidence>
<comment type="caution">
    <text evidence="3">The sequence shown here is derived from an EMBL/GenBank/DDBJ whole genome shotgun (WGS) entry which is preliminary data.</text>
</comment>
<dbReference type="PANTHER" id="PTHR21054:SF2">
    <property type="entry name" value="MIP04191P"/>
    <property type="match status" value="1"/>
</dbReference>
<evidence type="ECO:0000259" key="2">
    <source>
        <dbReference type="PROSITE" id="PS51752"/>
    </source>
</evidence>
<dbReference type="EMBL" id="CAJMWX010000591">
    <property type="protein sequence ID" value="CAE6420961.1"/>
    <property type="molecule type" value="Genomic_DNA"/>
</dbReference>
<dbReference type="SUPFAM" id="SSF51101">
    <property type="entry name" value="Mannose-binding lectins"/>
    <property type="match status" value="2"/>
</dbReference>
<dbReference type="AlphaFoldDB" id="A0A8H3ADY7"/>
<dbReference type="InterPro" id="IPR053002">
    <property type="entry name" value="Metalloproteinase_M10B"/>
</dbReference>
<dbReference type="PROSITE" id="PS51752">
    <property type="entry name" value="JACALIN_LECTIN"/>
    <property type="match status" value="1"/>
</dbReference>
<dbReference type="InterPro" id="IPR036404">
    <property type="entry name" value="Jacalin-like_lectin_dom_sf"/>
</dbReference>
<protein>
    <recommendedName>
        <fullName evidence="2">Jacalin-type lectin domain-containing protein</fullName>
    </recommendedName>
</protein>
<evidence type="ECO:0000313" key="3">
    <source>
        <dbReference type="EMBL" id="CAE6420961.1"/>
    </source>
</evidence>
<dbReference type="InterPro" id="IPR001229">
    <property type="entry name" value="Jacalin-like_lectin_dom"/>
</dbReference>
<feature type="compositionally biased region" description="Low complexity" evidence="1">
    <location>
        <begin position="133"/>
        <end position="252"/>
    </location>
</feature>
<feature type="compositionally biased region" description="Basic and acidic residues" evidence="1">
    <location>
        <begin position="105"/>
        <end position="119"/>
    </location>
</feature>